<dbReference type="GO" id="GO:0003723">
    <property type="term" value="F:RNA binding"/>
    <property type="evidence" value="ECO:0007669"/>
    <property type="project" value="TreeGrafter"/>
</dbReference>
<dbReference type="GO" id="GO:0000175">
    <property type="term" value="F:3'-5'-RNA exonuclease activity"/>
    <property type="evidence" value="ECO:0007669"/>
    <property type="project" value="TreeGrafter"/>
</dbReference>
<name>A0AAV9F1Y8_ACOCL</name>
<feature type="coiled-coil region" evidence="3">
    <location>
        <begin position="268"/>
        <end position="295"/>
    </location>
</feature>
<keyword evidence="5" id="KW-1185">Reference proteome</keyword>
<evidence type="ECO:0000256" key="2">
    <source>
        <dbReference type="ARBA" id="ARBA00008372"/>
    </source>
</evidence>
<dbReference type="InterPro" id="IPR006941">
    <property type="entry name" value="RNase_CAF1"/>
</dbReference>
<dbReference type="InterPro" id="IPR036397">
    <property type="entry name" value="RNaseH_sf"/>
</dbReference>
<dbReference type="EMBL" id="JAUJYO010000004">
    <property type="protein sequence ID" value="KAK1319098.1"/>
    <property type="molecule type" value="Genomic_DNA"/>
</dbReference>
<evidence type="ECO:0000313" key="4">
    <source>
        <dbReference type="EMBL" id="KAK1319098.1"/>
    </source>
</evidence>
<reference evidence="4" key="1">
    <citation type="journal article" date="2023" name="Nat. Commun.">
        <title>Diploid and tetraploid genomes of Acorus and the evolution of monocots.</title>
        <authorList>
            <person name="Ma L."/>
            <person name="Liu K.W."/>
            <person name="Li Z."/>
            <person name="Hsiao Y.Y."/>
            <person name="Qi Y."/>
            <person name="Fu T."/>
            <person name="Tang G.D."/>
            <person name="Zhang D."/>
            <person name="Sun W.H."/>
            <person name="Liu D.K."/>
            <person name="Li Y."/>
            <person name="Chen G.Z."/>
            <person name="Liu X.D."/>
            <person name="Liao X.Y."/>
            <person name="Jiang Y.T."/>
            <person name="Yu X."/>
            <person name="Hao Y."/>
            <person name="Huang J."/>
            <person name="Zhao X.W."/>
            <person name="Ke S."/>
            <person name="Chen Y.Y."/>
            <person name="Wu W.L."/>
            <person name="Hsu J.L."/>
            <person name="Lin Y.F."/>
            <person name="Huang M.D."/>
            <person name="Li C.Y."/>
            <person name="Huang L."/>
            <person name="Wang Z.W."/>
            <person name="Zhao X."/>
            <person name="Zhong W.Y."/>
            <person name="Peng D.H."/>
            <person name="Ahmad S."/>
            <person name="Lan S."/>
            <person name="Zhang J.S."/>
            <person name="Tsai W.C."/>
            <person name="Van de Peer Y."/>
            <person name="Liu Z.J."/>
        </authorList>
    </citation>
    <scope>NUCLEOTIDE SEQUENCE</scope>
    <source>
        <strain evidence="4">CP</strain>
    </source>
</reference>
<proteinExistence type="inferred from homology"/>
<gene>
    <name evidence="4" type="ORF">QJS10_CPB04g01339</name>
</gene>
<dbReference type="InterPro" id="IPR012337">
    <property type="entry name" value="RNaseH-like_sf"/>
</dbReference>
<dbReference type="SUPFAM" id="SSF53098">
    <property type="entry name" value="Ribonuclease H-like"/>
    <property type="match status" value="1"/>
</dbReference>
<sequence length="595" mass="66796">MGKEAVVKQVTKRNFQEAVQELKQRIYESDFISVSTKKTGSFSSSSSQSRWRRVLPIDTPQTAYLKAKAAAETFELFQFSVCPFRINSSSSSKIVAFPYNFHVFPRDEMNLNMPSYGFTCHTSHLMSMAQEGFDFNVCINDGISYLSRVQECKAKFQSTIPRICSITSSVSSSMADSLFMERIKSRVQNWRNVHKRSNKNKDDPLVTSLRKLILGGEVYGSRPCLNIDVCNDHQVQLAVKVLSLLSDDIVPLIIPGKGGGPMAVKVVLTSSSEDKNILLRELQNLEEEQNSLIRGFGTVIDVISSSHKPIVVYNPLDDFAFIHSKFLAPLPASMTEFLCSLRSTFCNILDINHLLNEIRPLQKADNMSTAISYLNRRFPMPMDLEIPHEAEDTRIKNQGHNVLRITRLFAQLSSVLKITPVAYEPEMDDRSASLNSYSNIFHPCCTVLQDQLDGEVAQICNMEKMSTENLVFLWGFRGVVSAGVLKQKLQGAHNVFDFEVRLLDKSCAVILFQCEDSAKALLEAVGRGEFGLGVLEDGLKAAGYEAYTKVCKLGFFEADLADSLNKVFVENFENSETNSSEIYWSKDLMIELNDL</sequence>
<dbReference type="PANTHER" id="PTHR15092">
    <property type="entry name" value="POLY A -SPECIFIC RIBONUCLEASE/TARGET OF EGR1, MEMBER 1"/>
    <property type="match status" value="1"/>
</dbReference>
<organism evidence="4 5">
    <name type="scientific">Acorus calamus</name>
    <name type="common">Sweet flag</name>
    <dbReference type="NCBI Taxonomy" id="4465"/>
    <lineage>
        <taxon>Eukaryota</taxon>
        <taxon>Viridiplantae</taxon>
        <taxon>Streptophyta</taxon>
        <taxon>Embryophyta</taxon>
        <taxon>Tracheophyta</taxon>
        <taxon>Spermatophyta</taxon>
        <taxon>Magnoliopsida</taxon>
        <taxon>Liliopsida</taxon>
        <taxon>Acoraceae</taxon>
        <taxon>Acorus</taxon>
    </lineage>
</organism>
<reference evidence="4" key="2">
    <citation type="submission" date="2023-06" db="EMBL/GenBank/DDBJ databases">
        <authorList>
            <person name="Ma L."/>
            <person name="Liu K.-W."/>
            <person name="Li Z."/>
            <person name="Hsiao Y.-Y."/>
            <person name="Qi Y."/>
            <person name="Fu T."/>
            <person name="Tang G."/>
            <person name="Zhang D."/>
            <person name="Sun W.-H."/>
            <person name="Liu D.-K."/>
            <person name="Li Y."/>
            <person name="Chen G.-Z."/>
            <person name="Liu X.-D."/>
            <person name="Liao X.-Y."/>
            <person name="Jiang Y.-T."/>
            <person name="Yu X."/>
            <person name="Hao Y."/>
            <person name="Huang J."/>
            <person name="Zhao X.-W."/>
            <person name="Ke S."/>
            <person name="Chen Y.-Y."/>
            <person name="Wu W.-L."/>
            <person name="Hsu J.-L."/>
            <person name="Lin Y.-F."/>
            <person name="Huang M.-D."/>
            <person name="Li C.-Y."/>
            <person name="Huang L."/>
            <person name="Wang Z.-W."/>
            <person name="Zhao X."/>
            <person name="Zhong W.-Y."/>
            <person name="Peng D.-H."/>
            <person name="Ahmad S."/>
            <person name="Lan S."/>
            <person name="Zhang J.-S."/>
            <person name="Tsai W.-C."/>
            <person name="Van De Peer Y."/>
            <person name="Liu Z.-J."/>
        </authorList>
    </citation>
    <scope>NUCLEOTIDE SEQUENCE</scope>
    <source>
        <strain evidence="4">CP</strain>
        <tissue evidence="4">Leaves</tissue>
    </source>
</reference>
<dbReference type="PANTHER" id="PTHR15092:SF42">
    <property type="entry name" value="POLY(A)-SPECIFIC RIBONUCLEASE PARN-LIKE"/>
    <property type="match status" value="1"/>
</dbReference>
<dbReference type="InterPro" id="IPR051181">
    <property type="entry name" value="CAF1_poly(A)_ribonucleases"/>
</dbReference>
<comment type="caution">
    <text evidence="4">The sequence shown here is derived from an EMBL/GenBank/DDBJ whole genome shotgun (WGS) entry which is preliminary data.</text>
</comment>
<dbReference type="Pfam" id="PF04857">
    <property type="entry name" value="CAF1"/>
    <property type="match status" value="1"/>
</dbReference>
<comment type="cofactor">
    <cofactor evidence="1">
        <name>a divalent metal cation</name>
        <dbReference type="ChEBI" id="CHEBI:60240"/>
    </cofactor>
</comment>
<keyword evidence="3" id="KW-0175">Coiled coil</keyword>
<protein>
    <submittedName>
        <fullName evidence="4">Poly(A)-specific ribonuclease PARN-like</fullName>
    </submittedName>
</protein>
<comment type="similarity">
    <text evidence="2">Belongs to the CAF1 family.</text>
</comment>
<accession>A0AAV9F1Y8</accession>
<dbReference type="AlphaFoldDB" id="A0AAV9F1Y8"/>
<evidence type="ECO:0000256" key="1">
    <source>
        <dbReference type="ARBA" id="ARBA00001968"/>
    </source>
</evidence>
<dbReference type="Proteomes" id="UP001180020">
    <property type="component" value="Unassembled WGS sequence"/>
</dbReference>
<evidence type="ECO:0000256" key="3">
    <source>
        <dbReference type="SAM" id="Coils"/>
    </source>
</evidence>
<dbReference type="Gene3D" id="3.30.420.10">
    <property type="entry name" value="Ribonuclease H-like superfamily/Ribonuclease H"/>
    <property type="match status" value="2"/>
</dbReference>
<evidence type="ECO:0000313" key="5">
    <source>
        <dbReference type="Proteomes" id="UP001180020"/>
    </source>
</evidence>